<sequence>MNAPRLEAVPTGTDEFERTYHQAMGRITALTGIVGTLARATAHSPGRDDGETSDACALYWHLRDELESLSLEVQELSRRRRDPG</sequence>
<proteinExistence type="predicted"/>
<dbReference type="HOGENOM" id="CLU_2526491_0_0_6"/>
<dbReference type="STRING" id="713585.THITH_15015"/>
<name>W0DR91_9GAMM</name>
<keyword evidence="2" id="KW-1185">Reference proteome</keyword>
<dbReference type="AlphaFoldDB" id="W0DR91"/>
<accession>W0DR91</accession>
<organism evidence="1 2">
    <name type="scientific">Thioalkalivibrio paradoxus ARh 1</name>
    <dbReference type="NCBI Taxonomy" id="713585"/>
    <lineage>
        <taxon>Bacteria</taxon>
        <taxon>Pseudomonadati</taxon>
        <taxon>Pseudomonadota</taxon>
        <taxon>Gammaproteobacteria</taxon>
        <taxon>Chromatiales</taxon>
        <taxon>Ectothiorhodospiraceae</taxon>
        <taxon>Thioalkalivibrio</taxon>
    </lineage>
</organism>
<gene>
    <name evidence="1" type="ORF">THITH_15015</name>
</gene>
<evidence type="ECO:0000313" key="1">
    <source>
        <dbReference type="EMBL" id="AHE99375.1"/>
    </source>
</evidence>
<dbReference type="KEGG" id="tti:THITH_15015"/>
<protein>
    <submittedName>
        <fullName evidence="1">Uncharacterized protein</fullName>
    </submittedName>
</protein>
<dbReference type="Proteomes" id="UP000005289">
    <property type="component" value="Chromosome"/>
</dbReference>
<evidence type="ECO:0000313" key="2">
    <source>
        <dbReference type="Proteomes" id="UP000005289"/>
    </source>
</evidence>
<reference evidence="1 2" key="1">
    <citation type="submission" date="2013-12" db="EMBL/GenBank/DDBJ databases">
        <authorList>
            <consortium name="DOE Joint Genome Institute"/>
            <person name="Muyzer G."/>
            <person name="Huntemann M."/>
            <person name="Han J."/>
            <person name="Chen A."/>
            <person name="Kyrpides N."/>
            <person name="Mavromatis K."/>
            <person name="Markowitz V."/>
            <person name="Palaniappan K."/>
            <person name="Ivanova N."/>
            <person name="Schaumberg A."/>
            <person name="Pati A."/>
            <person name="Liolios K."/>
            <person name="Nordberg H.P."/>
            <person name="Cantor M.N."/>
            <person name="Hua S.X."/>
            <person name="Woyke T."/>
        </authorList>
    </citation>
    <scope>NUCLEOTIDE SEQUENCE [LARGE SCALE GENOMIC DNA]</scope>
    <source>
        <strain evidence="1 2">ARh 1</strain>
    </source>
</reference>
<dbReference type="RefSeq" id="WP_006747082.1">
    <property type="nucleotide sequence ID" value="NZ_CP007029.1"/>
</dbReference>
<dbReference type="EMBL" id="CP007029">
    <property type="protein sequence ID" value="AHE99375.1"/>
    <property type="molecule type" value="Genomic_DNA"/>
</dbReference>